<protein>
    <submittedName>
        <fullName evidence="1">Uncharacterized protein</fullName>
    </submittedName>
</protein>
<gene>
    <name evidence="1" type="ORF">BV25DRAFT_1821443</name>
</gene>
<evidence type="ECO:0000313" key="1">
    <source>
        <dbReference type="EMBL" id="KAI0065763.1"/>
    </source>
</evidence>
<accession>A0ACB8TAZ7</accession>
<reference evidence="1" key="1">
    <citation type="submission" date="2021-03" db="EMBL/GenBank/DDBJ databases">
        <authorList>
            <consortium name="DOE Joint Genome Institute"/>
            <person name="Ahrendt S."/>
            <person name="Looney B.P."/>
            <person name="Miyauchi S."/>
            <person name="Morin E."/>
            <person name="Drula E."/>
            <person name="Courty P.E."/>
            <person name="Chicoki N."/>
            <person name="Fauchery L."/>
            <person name="Kohler A."/>
            <person name="Kuo A."/>
            <person name="Labutti K."/>
            <person name="Pangilinan J."/>
            <person name="Lipzen A."/>
            <person name="Riley R."/>
            <person name="Andreopoulos W."/>
            <person name="He G."/>
            <person name="Johnson J."/>
            <person name="Barry K.W."/>
            <person name="Grigoriev I.V."/>
            <person name="Nagy L."/>
            <person name="Hibbett D."/>
            <person name="Henrissat B."/>
            <person name="Matheny P.B."/>
            <person name="Labbe J."/>
            <person name="Martin F."/>
        </authorList>
    </citation>
    <scope>NUCLEOTIDE SEQUENCE</scope>
    <source>
        <strain evidence="1">HHB10654</strain>
    </source>
</reference>
<proteinExistence type="predicted"/>
<dbReference type="EMBL" id="MU277194">
    <property type="protein sequence ID" value="KAI0065763.1"/>
    <property type="molecule type" value="Genomic_DNA"/>
</dbReference>
<keyword evidence="2" id="KW-1185">Reference proteome</keyword>
<reference evidence="1" key="2">
    <citation type="journal article" date="2022" name="New Phytol.">
        <title>Evolutionary transition to the ectomycorrhizal habit in the genomes of a hyperdiverse lineage of mushroom-forming fungi.</title>
        <authorList>
            <person name="Looney B."/>
            <person name="Miyauchi S."/>
            <person name="Morin E."/>
            <person name="Drula E."/>
            <person name="Courty P.E."/>
            <person name="Kohler A."/>
            <person name="Kuo A."/>
            <person name="LaButti K."/>
            <person name="Pangilinan J."/>
            <person name="Lipzen A."/>
            <person name="Riley R."/>
            <person name="Andreopoulos W."/>
            <person name="He G."/>
            <person name="Johnson J."/>
            <person name="Nolan M."/>
            <person name="Tritt A."/>
            <person name="Barry K.W."/>
            <person name="Grigoriev I.V."/>
            <person name="Nagy L.G."/>
            <person name="Hibbett D."/>
            <person name="Henrissat B."/>
            <person name="Matheny P.B."/>
            <person name="Labbe J."/>
            <person name="Martin F.M."/>
        </authorList>
    </citation>
    <scope>NUCLEOTIDE SEQUENCE</scope>
    <source>
        <strain evidence="1">HHB10654</strain>
    </source>
</reference>
<comment type="caution">
    <text evidence="1">The sequence shown here is derived from an EMBL/GenBank/DDBJ whole genome shotgun (WGS) entry which is preliminary data.</text>
</comment>
<sequence>MNGMRRFLGGGASTTPLIIPTKSPSSSPSPTKDIPTTPGLFIRKDRKTPATPVAGPSSPPRKSPPDTDSEWTYLGSNGNGSTNGSGSTRGSGLAHTRDALLMSLLSSEAVVDSRGYEILSAEEVEELKKEHVVLTSRLTALERKLTTELKIRDAALTLAKLNSPTAMSPSSPTASPRLKSGRISRQTTDEVAAANRRVDAAQREVWRVKERACEVARRLTEHRAGVLGAVVMENERKGAGEDAEADAEVDMLSPVSSVSGGLTLGSARFDGAHLFAGNEGAIVPGSRRGKASRKEIEALEEQLRAKDDELRLKDEELEGIRGLVKDLESEKEVLAMGGERAAELEGQVQELERELERLEMERRALAAGREEMFEVQGRVRELESELEAMERERDGVRREVGRVKSEADAERAAWVLERAAFIAEKSRWEEEKAQFALDRTRWAADSQRWGDERDRWEHEREELQEQSKVDIGQAREGLRMLVQKHDVPIYSRETGLDVLVDALGRHLDNLSANARNAQSTAEEQRKLEDLLASEMEKRSTISQELESAREEVKALKTRSQQRSSGAGSTHSSSFGEPRPSTPLSFATDAASIVALLQPLWVTLPSPETRASKFSSAVRPFRPGGSPTASPTMRQQNLGSPSISEMDVRTLKGLYNPQQDTPQSPNTAAFSVEAFAARVGALIADDRALIERLIRFAQAHDLLKKNAERAQKLAQESNAALETYQRQVRMLEERTNGGAEQIAALRGELQEHEEALERLSSEKLEVETLAAEQAETVRQLTEANATLSARALALADDAAKAQEEVRVMSERDQAQRLALMEEINLVQTENGKMRGQLRALGKM</sequence>
<dbReference type="Proteomes" id="UP000814140">
    <property type="component" value="Unassembled WGS sequence"/>
</dbReference>
<organism evidence="1 2">
    <name type="scientific">Artomyces pyxidatus</name>
    <dbReference type="NCBI Taxonomy" id="48021"/>
    <lineage>
        <taxon>Eukaryota</taxon>
        <taxon>Fungi</taxon>
        <taxon>Dikarya</taxon>
        <taxon>Basidiomycota</taxon>
        <taxon>Agaricomycotina</taxon>
        <taxon>Agaricomycetes</taxon>
        <taxon>Russulales</taxon>
        <taxon>Auriscalpiaceae</taxon>
        <taxon>Artomyces</taxon>
    </lineage>
</organism>
<evidence type="ECO:0000313" key="2">
    <source>
        <dbReference type="Proteomes" id="UP000814140"/>
    </source>
</evidence>
<name>A0ACB8TAZ7_9AGAM</name>